<dbReference type="InterPro" id="IPR029055">
    <property type="entry name" value="Ntn_hydrolases_N"/>
</dbReference>
<dbReference type="InterPro" id="IPR035584">
    <property type="entry name" value="PurF_N"/>
</dbReference>
<keyword evidence="5 7" id="KW-0658">Purine biosynthesis</keyword>
<evidence type="ECO:0000313" key="13">
    <source>
        <dbReference type="EMBL" id="OGE81138.1"/>
    </source>
</evidence>
<keyword evidence="7 11" id="KW-0408">Iron</keyword>
<dbReference type="SUPFAM" id="SSF53271">
    <property type="entry name" value="PRTase-like"/>
    <property type="match status" value="1"/>
</dbReference>
<evidence type="ECO:0000256" key="2">
    <source>
        <dbReference type="ARBA" id="ARBA00010138"/>
    </source>
</evidence>
<feature type="binding site" evidence="7 10">
    <location>
        <position position="349"/>
    </location>
    <ligand>
        <name>Mg(2+)</name>
        <dbReference type="ChEBI" id="CHEBI:18420"/>
    </ligand>
</feature>
<dbReference type="InterPro" id="IPR017932">
    <property type="entry name" value="GATase_2_dom"/>
</dbReference>
<evidence type="ECO:0000256" key="4">
    <source>
        <dbReference type="ARBA" id="ARBA00022679"/>
    </source>
</evidence>
<keyword evidence="7 11" id="KW-0411">Iron-sulfur</keyword>
<keyword evidence="6 7" id="KW-0315">Glutamine amidotransferase</keyword>
<comment type="cofactor">
    <cofactor evidence="7 11">
        <name>[4Fe-4S] cluster</name>
        <dbReference type="ChEBI" id="CHEBI:49883"/>
    </cofactor>
    <text evidence="7 11">Binds 1 [4Fe-4S] cluster per subunit.</text>
</comment>
<dbReference type="GO" id="GO:0004044">
    <property type="term" value="F:amidophosphoribosyltransferase activity"/>
    <property type="evidence" value="ECO:0007669"/>
    <property type="project" value="UniProtKB-UniRule"/>
</dbReference>
<feature type="binding site" evidence="7 11">
    <location>
        <position position="437"/>
    </location>
    <ligand>
        <name>[4Fe-4S] cluster</name>
        <dbReference type="ChEBI" id="CHEBI:49883"/>
    </ligand>
</feature>
<keyword evidence="7 10" id="KW-0479">Metal-binding</keyword>
<dbReference type="GO" id="GO:0006189">
    <property type="term" value="P:'de novo' IMP biosynthetic process"/>
    <property type="evidence" value="ECO:0007669"/>
    <property type="project" value="UniProtKB-UniRule"/>
</dbReference>
<dbReference type="CDD" id="cd06223">
    <property type="entry name" value="PRTases_typeI"/>
    <property type="match status" value="1"/>
</dbReference>
<comment type="function">
    <text evidence="7">Catalyzes the formation of phosphoribosylamine from phosphoribosylpyrophosphate (PRPP) and glutamine.</text>
</comment>
<dbReference type="NCBIfam" id="TIGR01134">
    <property type="entry name" value="purF"/>
    <property type="match status" value="1"/>
</dbReference>
<evidence type="ECO:0000256" key="10">
    <source>
        <dbReference type="PIRSR" id="PIRSR000485-2"/>
    </source>
</evidence>
<dbReference type="EMBL" id="MFEL01000010">
    <property type="protein sequence ID" value="OGE81138.1"/>
    <property type="molecule type" value="Genomic_DNA"/>
</dbReference>
<comment type="similarity">
    <text evidence="2 7 8">In the C-terminal section; belongs to the purine/pyrimidine phosphoribosyltransferase family.</text>
</comment>
<sequence length="458" mass="49342">MCAIFGITGTNTAANSAFFGLHAMQHRGQESAGIASHDGELIHKVAGMGYVDDVFPDEKVLGTLTGKTAIGHTRYSTTGTSRLKNAQPFEIKCKHGRFAIAHNGNLTNTDALRADLEGEGAIFQTESDTEVILHLYARANATNSQEAIIRALTQVEGSYALVMLTPDGLVAARDPRGFKPLVIGRLDDSWIVASETCALDILEAKYVRDVERGEIVFFTANGMPKSIRPFGKLPPQAACIFEHVYFARPDSYIFGNASVSVHRQRFGYLLAKQSPADADIVAAVPDSGVHAALGFAEGSGLPYKVALTRNHYVGRTFINPSGDGRRIGVRMKLNPIRSVVEGKRIVLVDDSIVRGITSRKIVRLVKTAGAKEVHVRISCPPTIAPCHYGIDTPDFNELIASSNSVEEICRFIEADSLAYLKLDATLAAVDGTEGGFCTACYTGDYPVLPHGAIPLRPA</sequence>
<dbReference type="STRING" id="1817825.A2720_01185"/>
<dbReference type="Gene3D" id="3.40.50.2020">
    <property type="match status" value="1"/>
</dbReference>
<comment type="cofactor">
    <cofactor evidence="7 10">
        <name>Mg(2+)</name>
        <dbReference type="ChEBI" id="CHEBI:18420"/>
    </cofactor>
    <text evidence="7 10">Binds 1 Mg(2+) ion per subunit.</text>
</comment>
<evidence type="ECO:0000259" key="12">
    <source>
        <dbReference type="PROSITE" id="PS51278"/>
    </source>
</evidence>
<gene>
    <name evidence="7" type="primary">purF</name>
    <name evidence="13" type="ORF">A2720_01185</name>
</gene>
<keyword evidence="7 10" id="KW-0460">Magnesium</keyword>
<evidence type="ECO:0000256" key="7">
    <source>
        <dbReference type="HAMAP-Rule" id="MF_01931"/>
    </source>
</evidence>
<dbReference type="HAMAP" id="MF_01931">
    <property type="entry name" value="PurF"/>
    <property type="match status" value="1"/>
</dbReference>
<evidence type="ECO:0000256" key="11">
    <source>
        <dbReference type="PIRSR" id="PIRSR000485-3"/>
    </source>
</evidence>
<dbReference type="Proteomes" id="UP000178892">
    <property type="component" value="Unassembled WGS sequence"/>
</dbReference>
<dbReference type="InterPro" id="IPR029057">
    <property type="entry name" value="PRTase-like"/>
</dbReference>
<organism evidence="13 14">
    <name type="scientific">Candidatus Doudnabacteria bacterium RIFCSPHIGHO2_01_FULL_46_24</name>
    <dbReference type="NCBI Taxonomy" id="1817825"/>
    <lineage>
        <taxon>Bacteria</taxon>
        <taxon>Candidatus Doudnaibacteriota</taxon>
    </lineage>
</organism>
<comment type="pathway">
    <text evidence="1 7 8">Purine metabolism; IMP biosynthesis via de novo pathway; N(1)-(5-phospho-D-ribosyl)glycinamide from 5-phospho-alpha-D-ribose 1-diphosphate: step 1/2.</text>
</comment>
<keyword evidence="4 7" id="KW-0808">Transferase</keyword>
<comment type="catalytic activity">
    <reaction evidence="7 8">
        <text>5-phospho-beta-D-ribosylamine + L-glutamate + diphosphate = 5-phospho-alpha-D-ribose 1-diphosphate + L-glutamine + H2O</text>
        <dbReference type="Rhea" id="RHEA:14905"/>
        <dbReference type="ChEBI" id="CHEBI:15377"/>
        <dbReference type="ChEBI" id="CHEBI:29985"/>
        <dbReference type="ChEBI" id="CHEBI:33019"/>
        <dbReference type="ChEBI" id="CHEBI:58017"/>
        <dbReference type="ChEBI" id="CHEBI:58359"/>
        <dbReference type="ChEBI" id="CHEBI:58681"/>
        <dbReference type="EC" id="2.4.2.14"/>
    </reaction>
</comment>
<dbReference type="CDD" id="cd00715">
    <property type="entry name" value="GPATase_N"/>
    <property type="match status" value="1"/>
</dbReference>
<dbReference type="GO" id="GO:0051539">
    <property type="term" value="F:4 iron, 4 sulfur cluster binding"/>
    <property type="evidence" value="ECO:0007669"/>
    <property type="project" value="UniProtKB-KW"/>
</dbReference>
<dbReference type="SUPFAM" id="SSF56235">
    <property type="entry name" value="N-terminal nucleophile aminohydrolases (Ntn hydrolases)"/>
    <property type="match status" value="1"/>
</dbReference>
<evidence type="ECO:0000256" key="1">
    <source>
        <dbReference type="ARBA" id="ARBA00005209"/>
    </source>
</evidence>
<comment type="caution">
    <text evidence="13">The sequence shown here is derived from an EMBL/GenBank/DDBJ whole genome shotgun (WGS) entry which is preliminary data.</text>
</comment>
<dbReference type="InterPro" id="IPR005854">
    <property type="entry name" value="PurF"/>
</dbReference>
<feature type="domain" description="Glutamine amidotransferase type-2" evidence="12">
    <location>
        <begin position="2"/>
        <end position="221"/>
    </location>
</feature>
<proteinExistence type="inferred from homology"/>
<feature type="binding site" evidence="7 11">
    <location>
        <position position="440"/>
    </location>
    <ligand>
        <name>[4Fe-4S] cluster</name>
        <dbReference type="ChEBI" id="CHEBI:49883"/>
    </ligand>
</feature>
<evidence type="ECO:0000256" key="6">
    <source>
        <dbReference type="ARBA" id="ARBA00022962"/>
    </source>
</evidence>
<dbReference type="InterPro" id="IPR000836">
    <property type="entry name" value="PRTase_dom"/>
</dbReference>
<feature type="active site" description="Nucleophile" evidence="7 9">
    <location>
        <position position="2"/>
    </location>
</feature>
<feature type="binding site" evidence="7 11">
    <location>
        <position position="239"/>
    </location>
    <ligand>
        <name>[4Fe-4S] cluster</name>
        <dbReference type="ChEBI" id="CHEBI:49883"/>
    </ligand>
</feature>
<feature type="binding site" evidence="7 11">
    <location>
        <position position="386"/>
    </location>
    <ligand>
        <name>[4Fe-4S] cluster</name>
        <dbReference type="ChEBI" id="CHEBI:49883"/>
    </ligand>
</feature>
<dbReference type="Gene3D" id="3.60.20.10">
    <property type="entry name" value="Glutamine Phosphoribosylpyrophosphate, subunit 1, domain 1"/>
    <property type="match status" value="1"/>
</dbReference>
<evidence type="ECO:0000313" key="14">
    <source>
        <dbReference type="Proteomes" id="UP000178892"/>
    </source>
</evidence>
<accession>A0A1F5NU20</accession>
<feature type="binding site" evidence="7 10">
    <location>
        <position position="350"/>
    </location>
    <ligand>
        <name>Mg(2+)</name>
        <dbReference type="ChEBI" id="CHEBI:18420"/>
    </ligand>
</feature>
<protein>
    <recommendedName>
        <fullName evidence="7">Amidophosphoribosyltransferase</fullName>
        <shortName evidence="7">ATase</shortName>
        <ecNumber evidence="7">2.4.2.14</ecNumber>
    </recommendedName>
    <alternativeName>
        <fullName evidence="7">Glutamine phosphoribosylpyrophosphate amidotransferase</fullName>
        <shortName evidence="7">GPATase</shortName>
    </alternativeName>
</protein>
<dbReference type="Pfam" id="PF13537">
    <property type="entry name" value="GATase_7"/>
    <property type="match status" value="1"/>
</dbReference>
<dbReference type="PROSITE" id="PS51278">
    <property type="entry name" value="GATASE_TYPE_2"/>
    <property type="match status" value="1"/>
</dbReference>
<dbReference type="PIRSF" id="PIRSF000485">
    <property type="entry name" value="Amd_phspho_trans"/>
    <property type="match status" value="1"/>
</dbReference>
<evidence type="ECO:0000256" key="8">
    <source>
        <dbReference type="PIRNR" id="PIRNR000485"/>
    </source>
</evidence>
<dbReference type="AlphaFoldDB" id="A0A1F5NU20"/>
<keyword evidence="7" id="KW-0004">4Fe-4S</keyword>
<reference evidence="13 14" key="1">
    <citation type="journal article" date="2016" name="Nat. Commun.">
        <title>Thousands of microbial genomes shed light on interconnected biogeochemical processes in an aquifer system.</title>
        <authorList>
            <person name="Anantharaman K."/>
            <person name="Brown C.T."/>
            <person name="Hug L.A."/>
            <person name="Sharon I."/>
            <person name="Castelle C.J."/>
            <person name="Probst A.J."/>
            <person name="Thomas B.C."/>
            <person name="Singh A."/>
            <person name="Wilkins M.J."/>
            <person name="Karaoz U."/>
            <person name="Brodie E.L."/>
            <person name="Williams K.H."/>
            <person name="Hubbard S.S."/>
            <person name="Banfield J.F."/>
        </authorList>
    </citation>
    <scope>NUCLEOTIDE SEQUENCE [LARGE SCALE GENOMIC DNA]</scope>
</reference>
<feature type="binding site" evidence="7 10">
    <location>
        <position position="287"/>
    </location>
    <ligand>
        <name>Mg(2+)</name>
        <dbReference type="ChEBI" id="CHEBI:18420"/>
    </ligand>
</feature>
<dbReference type="GO" id="GO:0000287">
    <property type="term" value="F:magnesium ion binding"/>
    <property type="evidence" value="ECO:0007669"/>
    <property type="project" value="UniProtKB-UniRule"/>
</dbReference>
<dbReference type="UniPathway" id="UPA00074">
    <property type="reaction ID" value="UER00124"/>
</dbReference>
<dbReference type="PANTHER" id="PTHR11907">
    <property type="entry name" value="AMIDOPHOSPHORIBOSYLTRANSFERASE"/>
    <property type="match status" value="1"/>
</dbReference>
<evidence type="ECO:0000256" key="9">
    <source>
        <dbReference type="PIRSR" id="PIRSR000485-1"/>
    </source>
</evidence>
<dbReference type="EC" id="2.4.2.14" evidence="7"/>
<evidence type="ECO:0000256" key="3">
    <source>
        <dbReference type="ARBA" id="ARBA00022676"/>
    </source>
</evidence>
<dbReference type="GO" id="GO:0009113">
    <property type="term" value="P:purine nucleobase biosynthetic process"/>
    <property type="evidence" value="ECO:0007669"/>
    <property type="project" value="UniProtKB-UniRule"/>
</dbReference>
<evidence type="ECO:0000256" key="5">
    <source>
        <dbReference type="ARBA" id="ARBA00022755"/>
    </source>
</evidence>
<keyword evidence="3 7" id="KW-0328">Glycosyltransferase</keyword>
<name>A0A1F5NU20_9BACT</name>